<proteinExistence type="predicted"/>
<name>A0A2K3MGQ5_TRIPR</name>
<evidence type="ECO:0000256" key="1">
    <source>
        <dbReference type="SAM" id="MobiDB-lite"/>
    </source>
</evidence>
<sequence length="70" mass="7922">QHKLLADSSSPMHYSSPRIFGRVSGVCDVGLFRNSVVEDVLRFKESLVEDSSDSDREELGKNGDEKYWSE</sequence>
<dbReference type="AlphaFoldDB" id="A0A2K3MGQ5"/>
<dbReference type="EMBL" id="ASHM01061422">
    <property type="protein sequence ID" value="PNX89963.1"/>
    <property type="molecule type" value="Genomic_DNA"/>
</dbReference>
<accession>A0A2K3MGQ5</accession>
<organism evidence="2 3">
    <name type="scientific">Trifolium pratense</name>
    <name type="common">Red clover</name>
    <dbReference type="NCBI Taxonomy" id="57577"/>
    <lineage>
        <taxon>Eukaryota</taxon>
        <taxon>Viridiplantae</taxon>
        <taxon>Streptophyta</taxon>
        <taxon>Embryophyta</taxon>
        <taxon>Tracheophyta</taxon>
        <taxon>Spermatophyta</taxon>
        <taxon>Magnoliopsida</taxon>
        <taxon>eudicotyledons</taxon>
        <taxon>Gunneridae</taxon>
        <taxon>Pentapetalae</taxon>
        <taxon>rosids</taxon>
        <taxon>fabids</taxon>
        <taxon>Fabales</taxon>
        <taxon>Fabaceae</taxon>
        <taxon>Papilionoideae</taxon>
        <taxon>50 kb inversion clade</taxon>
        <taxon>NPAAA clade</taxon>
        <taxon>Hologalegina</taxon>
        <taxon>IRL clade</taxon>
        <taxon>Trifolieae</taxon>
        <taxon>Trifolium</taxon>
    </lineage>
</organism>
<protein>
    <submittedName>
        <fullName evidence="2">2-keto-3-deoxy-l-rhamnonate aldolase-like protein</fullName>
    </submittedName>
</protein>
<reference evidence="2 3" key="2">
    <citation type="journal article" date="2017" name="Front. Plant Sci.">
        <title>Gene Classification and Mining of Molecular Markers Useful in Red Clover (Trifolium pratense) Breeding.</title>
        <authorList>
            <person name="Istvanek J."/>
            <person name="Dluhosova J."/>
            <person name="Dluhos P."/>
            <person name="Patkova L."/>
            <person name="Nedelnik J."/>
            <person name="Repkova J."/>
        </authorList>
    </citation>
    <scope>NUCLEOTIDE SEQUENCE [LARGE SCALE GENOMIC DNA]</scope>
    <source>
        <strain evidence="3">cv. Tatra</strain>
        <tissue evidence="2">Young leaves</tissue>
    </source>
</reference>
<comment type="caution">
    <text evidence="2">The sequence shown here is derived from an EMBL/GenBank/DDBJ whole genome shotgun (WGS) entry which is preliminary data.</text>
</comment>
<dbReference type="Proteomes" id="UP000236291">
    <property type="component" value="Unassembled WGS sequence"/>
</dbReference>
<evidence type="ECO:0000313" key="2">
    <source>
        <dbReference type="EMBL" id="PNX89963.1"/>
    </source>
</evidence>
<feature type="non-terminal residue" evidence="2">
    <location>
        <position position="1"/>
    </location>
</feature>
<gene>
    <name evidence="2" type="ORF">L195_g046086</name>
</gene>
<dbReference type="ExpressionAtlas" id="A0A2K3MGQ5">
    <property type="expression patterns" value="baseline"/>
</dbReference>
<reference evidence="2 3" key="1">
    <citation type="journal article" date="2014" name="Am. J. Bot.">
        <title>Genome assembly and annotation for red clover (Trifolium pratense; Fabaceae).</title>
        <authorList>
            <person name="Istvanek J."/>
            <person name="Jaros M."/>
            <person name="Krenek A."/>
            <person name="Repkova J."/>
        </authorList>
    </citation>
    <scope>NUCLEOTIDE SEQUENCE [LARGE SCALE GENOMIC DNA]</scope>
    <source>
        <strain evidence="3">cv. Tatra</strain>
        <tissue evidence="2">Young leaves</tissue>
    </source>
</reference>
<evidence type="ECO:0000313" key="3">
    <source>
        <dbReference type="Proteomes" id="UP000236291"/>
    </source>
</evidence>
<feature type="region of interest" description="Disordered" evidence="1">
    <location>
        <begin position="48"/>
        <end position="70"/>
    </location>
</feature>